<feature type="domain" description="HTH cro/C1-type" evidence="1">
    <location>
        <begin position="32"/>
        <end position="86"/>
    </location>
</feature>
<dbReference type="Proteomes" id="UP001139179">
    <property type="component" value="Unassembled WGS sequence"/>
</dbReference>
<dbReference type="PROSITE" id="PS50943">
    <property type="entry name" value="HTH_CROC1"/>
    <property type="match status" value="1"/>
</dbReference>
<evidence type="ECO:0000259" key="1">
    <source>
        <dbReference type="PROSITE" id="PS50943"/>
    </source>
</evidence>
<dbReference type="EMBL" id="JAMBOL010000008">
    <property type="protein sequence ID" value="MCM3714640.1"/>
    <property type="molecule type" value="Genomic_DNA"/>
</dbReference>
<dbReference type="RefSeq" id="WP_251223409.1">
    <property type="nucleotide sequence ID" value="NZ_JAMBOL010000008.1"/>
</dbReference>
<dbReference type="Gene3D" id="1.10.260.40">
    <property type="entry name" value="lambda repressor-like DNA-binding domains"/>
    <property type="match status" value="1"/>
</dbReference>
<organism evidence="2 3">
    <name type="scientific">Halalkalibacter oceani</name>
    <dbReference type="NCBI Taxonomy" id="1653776"/>
    <lineage>
        <taxon>Bacteria</taxon>
        <taxon>Bacillati</taxon>
        <taxon>Bacillota</taxon>
        <taxon>Bacilli</taxon>
        <taxon>Bacillales</taxon>
        <taxon>Bacillaceae</taxon>
        <taxon>Halalkalibacter</taxon>
    </lineage>
</organism>
<keyword evidence="3" id="KW-1185">Reference proteome</keyword>
<dbReference type="Pfam" id="PF01381">
    <property type="entry name" value="HTH_3"/>
    <property type="match status" value="1"/>
</dbReference>
<dbReference type="SMART" id="SM00530">
    <property type="entry name" value="HTH_XRE"/>
    <property type="match status" value="1"/>
</dbReference>
<dbReference type="CDD" id="cd00093">
    <property type="entry name" value="HTH_XRE"/>
    <property type="match status" value="1"/>
</dbReference>
<sequence length="97" mass="10756">MKSWEEMAQHITSIPQERKLEIEVAAYFAESIVARRKQLKLTQAELGAKVNMSQSQIAQVENSTTVPRLDTLIAIANALGLQVTLVEKEQAATTVTF</sequence>
<dbReference type="SUPFAM" id="SSF47413">
    <property type="entry name" value="lambda repressor-like DNA-binding domains"/>
    <property type="match status" value="1"/>
</dbReference>
<gene>
    <name evidence="2" type="ORF">M3202_11115</name>
</gene>
<comment type="caution">
    <text evidence="2">The sequence shown here is derived from an EMBL/GenBank/DDBJ whole genome shotgun (WGS) entry which is preliminary data.</text>
</comment>
<evidence type="ECO:0000313" key="2">
    <source>
        <dbReference type="EMBL" id="MCM3714640.1"/>
    </source>
</evidence>
<dbReference type="InterPro" id="IPR010982">
    <property type="entry name" value="Lambda_DNA-bd_dom_sf"/>
</dbReference>
<proteinExistence type="predicted"/>
<evidence type="ECO:0000313" key="3">
    <source>
        <dbReference type="Proteomes" id="UP001139179"/>
    </source>
</evidence>
<dbReference type="InterPro" id="IPR001387">
    <property type="entry name" value="Cro/C1-type_HTH"/>
</dbReference>
<dbReference type="GO" id="GO:0003677">
    <property type="term" value="F:DNA binding"/>
    <property type="evidence" value="ECO:0007669"/>
    <property type="project" value="InterPro"/>
</dbReference>
<reference evidence="2" key="1">
    <citation type="submission" date="2022-05" db="EMBL/GenBank/DDBJ databases">
        <title>Comparative Genomics of Spacecraft Associated Microbes.</title>
        <authorList>
            <person name="Tran M.T."/>
            <person name="Wright A."/>
            <person name="Seuylemezian A."/>
            <person name="Eisen J."/>
            <person name="Coil D."/>
        </authorList>
    </citation>
    <scope>NUCLEOTIDE SEQUENCE</scope>
    <source>
        <strain evidence="2">214.1.1</strain>
    </source>
</reference>
<accession>A0A9X2DS80</accession>
<dbReference type="AlphaFoldDB" id="A0A9X2DS80"/>
<protein>
    <submittedName>
        <fullName evidence="2">Helix-turn-helix domain-containing protein</fullName>
    </submittedName>
</protein>
<name>A0A9X2DS80_9BACI</name>